<dbReference type="PANTHER" id="PTHR43638">
    <property type="entry name" value="OXIDOREDUCTASE, ALDO/KETO REDUCTASE FAMILY PROTEIN"/>
    <property type="match status" value="1"/>
</dbReference>
<accession>A0A7Z7LEF9</accession>
<dbReference type="PIRSF" id="PIRSF000097">
    <property type="entry name" value="AKR"/>
    <property type="match status" value="1"/>
</dbReference>
<dbReference type="InterPro" id="IPR023210">
    <property type="entry name" value="NADP_OxRdtase_dom"/>
</dbReference>
<dbReference type="AlphaFoldDB" id="A0A7Z7LEF9"/>
<evidence type="ECO:0000313" key="5">
    <source>
        <dbReference type="EMBL" id="SSC12192.1"/>
    </source>
</evidence>
<feature type="domain" description="NADP-dependent oxidoreductase" evidence="4">
    <location>
        <begin position="15"/>
        <end position="272"/>
    </location>
</feature>
<feature type="binding site" evidence="2">
    <location>
        <position position="117"/>
    </location>
    <ligand>
        <name>substrate</name>
    </ligand>
</feature>
<dbReference type="PRINTS" id="PR00069">
    <property type="entry name" value="ALDKETRDTASE"/>
</dbReference>
<evidence type="ECO:0000313" key="6">
    <source>
        <dbReference type="Proteomes" id="UP000250796"/>
    </source>
</evidence>
<evidence type="ECO:0000259" key="4">
    <source>
        <dbReference type="Pfam" id="PF00248"/>
    </source>
</evidence>
<dbReference type="Proteomes" id="UP000250796">
    <property type="component" value="Chromosome MESINF"/>
</dbReference>
<dbReference type="InterPro" id="IPR020471">
    <property type="entry name" value="AKR"/>
</dbReference>
<name>A0A7Z7LEF9_9BACT</name>
<gene>
    <name evidence="5" type="ORF">MESINF_0743</name>
</gene>
<dbReference type="Pfam" id="PF00248">
    <property type="entry name" value="Aldo_ket_red"/>
    <property type="match status" value="1"/>
</dbReference>
<evidence type="ECO:0000256" key="3">
    <source>
        <dbReference type="PIRSR" id="PIRSR000097-3"/>
    </source>
</evidence>
<evidence type="ECO:0000256" key="2">
    <source>
        <dbReference type="PIRSR" id="PIRSR000097-2"/>
    </source>
</evidence>
<feature type="site" description="Lowers pKa of active site Tyr" evidence="3">
    <location>
        <position position="84"/>
    </location>
</feature>
<dbReference type="InterPro" id="IPR036812">
    <property type="entry name" value="NAD(P)_OxRdtase_dom_sf"/>
</dbReference>
<dbReference type="SUPFAM" id="SSF51430">
    <property type="entry name" value="NAD(P)-linked oxidoreductase"/>
    <property type="match status" value="1"/>
</dbReference>
<reference evidence="5 6" key="1">
    <citation type="submission" date="2017-01" db="EMBL/GenBank/DDBJ databases">
        <authorList>
            <person name="Erauso G."/>
        </authorList>
    </citation>
    <scope>NUCLEOTIDE SEQUENCE [LARGE SCALE GENOMIC DNA]</scope>
    <source>
        <strain evidence="5">MESINF1</strain>
    </source>
</reference>
<dbReference type="KEGG" id="minf:MESINF_0743"/>
<sequence length="278" mass="31547">MIYRRLKNSDEKIAAIGLGTWAIGGREGPDTSRDGEYIDTIARAIEMGYHHIDTAEYYAGGHTEELIGEAISLFDRRELFLVSKVWPTHLRERDLHRALDGTLKRLRTDYVDMYLVHWPNPDVPLGETMKAMADEVRAGRTRFIGVSNFDTNLLKKAIAVSTEPIVNNQVLFNIEDRQAMYELLPFCQSEGITLTAYSPLKRNLVSEFTRQALERLAEKYYASPQQIMLAWLLGKEGVIVIPKAEKIDHLRSNIDSKNIVLTPEDMKILDELKGGGLV</sequence>
<dbReference type="Gene3D" id="3.20.20.100">
    <property type="entry name" value="NADP-dependent oxidoreductase domain"/>
    <property type="match status" value="1"/>
</dbReference>
<protein>
    <submittedName>
        <fullName evidence="5">Aldo/keto reductase, diketogulonate reductase</fullName>
    </submittedName>
</protein>
<proteinExistence type="predicted"/>
<keyword evidence="6" id="KW-1185">Reference proteome</keyword>
<dbReference type="EMBL" id="LS974202">
    <property type="protein sequence ID" value="SSC12192.1"/>
    <property type="molecule type" value="Genomic_DNA"/>
</dbReference>
<dbReference type="PANTHER" id="PTHR43638:SF3">
    <property type="entry name" value="ALDEHYDE REDUCTASE"/>
    <property type="match status" value="1"/>
</dbReference>
<organism evidence="5 6">
    <name type="scientific">Mesotoga infera</name>
    <dbReference type="NCBI Taxonomy" id="1236046"/>
    <lineage>
        <taxon>Bacteria</taxon>
        <taxon>Thermotogati</taxon>
        <taxon>Thermotogota</taxon>
        <taxon>Thermotogae</taxon>
        <taxon>Kosmotogales</taxon>
        <taxon>Kosmotogaceae</taxon>
        <taxon>Mesotoga</taxon>
    </lineage>
</organism>
<feature type="active site" description="Proton donor" evidence="1">
    <location>
        <position position="58"/>
    </location>
</feature>
<dbReference type="InterPro" id="IPR018170">
    <property type="entry name" value="Aldo/ket_reductase_CS"/>
</dbReference>
<dbReference type="CDD" id="cd19072">
    <property type="entry name" value="AKR_AKR3F1-like"/>
    <property type="match status" value="1"/>
</dbReference>
<dbReference type="GO" id="GO:0016491">
    <property type="term" value="F:oxidoreductase activity"/>
    <property type="evidence" value="ECO:0007669"/>
    <property type="project" value="InterPro"/>
</dbReference>
<evidence type="ECO:0000256" key="1">
    <source>
        <dbReference type="PIRSR" id="PIRSR000097-1"/>
    </source>
</evidence>
<dbReference type="RefSeq" id="WP_169698570.1">
    <property type="nucleotide sequence ID" value="NZ_LS974202.1"/>
</dbReference>
<dbReference type="PROSITE" id="PS00062">
    <property type="entry name" value="ALDOKETO_REDUCTASE_2"/>
    <property type="match status" value="1"/>
</dbReference>